<evidence type="ECO:0000256" key="8">
    <source>
        <dbReference type="SAM" id="MobiDB-lite"/>
    </source>
</evidence>
<dbReference type="PROSITE" id="PS00108">
    <property type="entry name" value="PROTEIN_KINASE_ST"/>
    <property type="match status" value="1"/>
</dbReference>
<keyword evidence="4 7" id="KW-0547">Nucleotide-binding</keyword>
<dbReference type="PROSITE" id="PS00107">
    <property type="entry name" value="PROTEIN_KINASE_ATP"/>
    <property type="match status" value="1"/>
</dbReference>
<accession>A0A4R0HCR3</accession>
<reference evidence="10 11" key="1">
    <citation type="submission" date="2019-02" db="EMBL/GenBank/DDBJ databases">
        <title>Kribbella capetownensis sp. nov. and Kribbella speibonae sp. nov., isolated from soil.</title>
        <authorList>
            <person name="Curtis S.M."/>
            <person name="Norton I."/>
            <person name="Everest G.J."/>
            <person name="Meyers P.R."/>
        </authorList>
    </citation>
    <scope>NUCLEOTIDE SEQUENCE [LARGE SCALE GENOMIC DNA]</scope>
    <source>
        <strain evidence="10 11">KCTC 29219</strain>
    </source>
</reference>
<organism evidence="10 11">
    <name type="scientific">Kribbella soli</name>
    <dbReference type="NCBI Taxonomy" id="1124743"/>
    <lineage>
        <taxon>Bacteria</taxon>
        <taxon>Bacillati</taxon>
        <taxon>Actinomycetota</taxon>
        <taxon>Actinomycetes</taxon>
        <taxon>Propionibacteriales</taxon>
        <taxon>Kribbellaceae</taxon>
        <taxon>Kribbella</taxon>
    </lineage>
</organism>
<dbReference type="EMBL" id="SJJZ01000003">
    <property type="protein sequence ID" value="TCC05529.1"/>
    <property type="molecule type" value="Genomic_DNA"/>
</dbReference>
<evidence type="ECO:0000256" key="6">
    <source>
        <dbReference type="ARBA" id="ARBA00022840"/>
    </source>
</evidence>
<evidence type="ECO:0000256" key="4">
    <source>
        <dbReference type="ARBA" id="ARBA00022741"/>
    </source>
</evidence>
<feature type="binding site" evidence="7">
    <location>
        <position position="46"/>
    </location>
    <ligand>
        <name>ATP</name>
        <dbReference type="ChEBI" id="CHEBI:30616"/>
    </ligand>
</feature>
<dbReference type="AlphaFoldDB" id="A0A4R0HCR3"/>
<feature type="region of interest" description="Disordered" evidence="8">
    <location>
        <begin position="277"/>
        <end position="320"/>
    </location>
</feature>
<comment type="caution">
    <text evidence="10">The sequence shown here is derived from an EMBL/GenBank/DDBJ whole genome shotgun (WGS) entry which is preliminary data.</text>
</comment>
<dbReference type="Proteomes" id="UP000292346">
    <property type="component" value="Unassembled WGS sequence"/>
</dbReference>
<dbReference type="Gene3D" id="1.10.510.10">
    <property type="entry name" value="Transferase(Phosphotransferase) domain 1"/>
    <property type="match status" value="1"/>
</dbReference>
<keyword evidence="5 10" id="KW-0418">Kinase</keyword>
<dbReference type="GO" id="GO:0004674">
    <property type="term" value="F:protein serine/threonine kinase activity"/>
    <property type="evidence" value="ECO:0007669"/>
    <property type="project" value="UniProtKB-KW"/>
</dbReference>
<dbReference type="PROSITE" id="PS50011">
    <property type="entry name" value="PROTEIN_KINASE_DOM"/>
    <property type="match status" value="1"/>
</dbReference>
<keyword evidence="2 10" id="KW-0723">Serine/threonine-protein kinase</keyword>
<dbReference type="InterPro" id="IPR017441">
    <property type="entry name" value="Protein_kinase_ATP_BS"/>
</dbReference>
<dbReference type="SMART" id="SM00220">
    <property type="entry name" value="S_TKc"/>
    <property type="match status" value="1"/>
</dbReference>
<dbReference type="GO" id="GO:0005524">
    <property type="term" value="F:ATP binding"/>
    <property type="evidence" value="ECO:0007669"/>
    <property type="project" value="UniProtKB-UniRule"/>
</dbReference>
<protein>
    <recommendedName>
        <fullName evidence="1">non-specific serine/threonine protein kinase</fullName>
        <ecNumber evidence="1">2.7.11.1</ecNumber>
    </recommendedName>
</protein>
<dbReference type="PANTHER" id="PTHR43289:SF6">
    <property type="entry name" value="SERINE_THREONINE-PROTEIN KINASE NEKL-3"/>
    <property type="match status" value="1"/>
</dbReference>
<evidence type="ECO:0000256" key="1">
    <source>
        <dbReference type="ARBA" id="ARBA00012513"/>
    </source>
</evidence>
<dbReference type="InterPro" id="IPR011009">
    <property type="entry name" value="Kinase-like_dom_sf"/>
</dbReference>
<dbReference type="CDD" id="cd14014">
    <property type="entry name" value="STKc_PknB_like"/>
    <property type="match status" value="1"/>
</dbReference>
<dbReference type="SUPFAM" id="SSF56112">
    <property type="entry name" value="Protein kinase-like (PK-like)"/>
    <property type="match status" value="1"/>
</dbReference>
<keyword evidence="3" id="KW-0808">Transferase</keyword>
<feature type="domain" description="Protein kinase" evidence="9">
    <location>
        <begin position="17"/>
        <end position="276"/>
    </location>
</feature>
<keyword evidence="11" id="KW-1185">Reference proteome</keyword>
<evidence type="ECO:0000259" key="9">
    <source>
        <dbReference type="PROSITE" id="PS50011"/>
    </source>
</evidence>
<dbReference type="InterPro" id="IPR000719">
    <property type="entry name" value="Prot_kinase_dom"/>
</dbReference>
<dbReference type="EC" id="2.7.11.1" evidence="1"/>
<evidence type="ECO:0000256" key="5">
    <source>
        <dbReference type="ARBA" id="ARBA00022777"/>
    </source>
</evidence>
<dbReference type="PANTHER" id="PTHR43289">
    <property type="entry name" value="MITOGEN-ACTIVATED PROTEIN KINASE KINASE KINASE 20-RELATED"/>
    <property type="match status" value="1"/>
</dbReference>
<keyword evidence="6 7" id="KW-0067">ATP-binding</keyword>
<evidence type="ECO:0000256" key="7">
    <source>
        <dbReference type="PROSITE-ProRule" id="PRU10141"/>
    </source>
</evidence>
<dbReference type="InterPro" id="IPR008271">
    <property type="entry name" value="Ser/Thr_kinase_AS"/>
</dbReference>
<dbReference type="OrthoDB" id="9762169at2"/>
<evidence type="ECO:0000313" key="10">
    <source>
        <dbReference type="EMBL" id="TCC05529.1"/>
    </source>
</evidence>
<evidence type="ECO:0000313" key="11">
    <source>
        <dbReference type="Proteomes" id="UP000292346"/>
    </source>
</evidence>
<proteinExistence type="predicted"/>
<evidence type="ECO:0000256" key="3">
    <source>
        <dbReference type="ARBA" id="ARBA00022679"/>
    </source>
</evidence>
<name>A0A4R0HCR3_9ACTN</name>
<gene>
    <name evidence="10" type="ORF">E0H45_26280</name>
</gene>
<dbReference type="Gene3D" id="3.30.200.20">
    <property type="entry name" value="Phosphorylase Kinase, domain 1"/>
    <property type="match status" value="1"/>
</dbReference>
<sequence>MIVAEEVAPGYLVGGQYRLVELIGSGGFGRVWKAVDETLEVDVAVKQIWLPQSLSADERADALRRATREARNAARLRDHPNIVTVHTVVVDGDSPWIVMRWVEGQSLDSRIRTDGRVPVAEARRIATGLLSALEAAHAAGILHRDVKPGNVLLGRHDEVLLADFGIAVHPTDTTVTATGMFIGSAEYMAPERLRGSDEPAGDLFSLGVTLYHAVEGVSPFHRTTAAATITAVMFDDPPELKHASDLTPLITALLAKDPADRPSIGAARQLLDTPTVKLVAPPTKKLPPSERLAPPRKAAPERPVKKQQVKQQPAADDKSSGGSVLLQLFFWALVIAMAFYVVPKVIAPAVGAKAPGSAASITEGHVGDCSAAAEELPSYRKVPCWYRSAGYKLLSIEHVTSERALFNLGDDEEKAACAGVPGWDAGTSDSVKSGDEWLVFCLGSK</sequence>
<evidence type="ECO:0000256" key="2">
    <source>
        <dbReference type="ARBA" id="ARBA00022527"/>
    </source>
</evidence>
<dbReference type="Pfam" id="PF00069">
    <property type="entry name" value="Pkinase"/>
    <property type="match status" value="1"/>
</dbReference>